<keyword evidence="3" id="KW-1185">Reference proteome</keyword>
<name>A0ABN9UQP6_9DINO</name>
<dbReference type="EMBL" id="CAUYUJ010016149">
    <property type="protein sequence ID" value="CAK0862319.1"/>
    <property type="molecule type" value="Genomic_DNA"/>
</dbReference>
<feature type="compositionally biased region" description="Low complexity" evidence="1">
    <location>
        <begin position="119"/>
        <end position="133"/>
    </location>
</feature>
<protein>
    <submittedName>
        <fullName evidence="2">Uncharacterized protein</fullName>
    </submittedName>
</protein>
<evidence type="ECO:0000256" key="1">
    <source>
        <dbReference type="SAM" id="MobiDB-lite"/>
    </source>
</evidence>
<sequence length="133" mass="13434">MPAFAPVGPSRLGVAAWGMVALRIKRVTPPAGPTCTSESAPPAPATMAAARTAANAMARMRTDTWLSGARVTTDQNNFGAGAGAGGPQVAPRGEPNPHRRTCCGKPRPPRPRGASAQDGASGAPRRAASARQG</sequence>
<accession>A0ABN9UQP6</accession>
<feature type="region of interest" description="Disordered" evidence="1">
    <location>
        <begin position="66"/>
        <end position="133"/>
    </location>
</feature>
<evidence type="ECO:0000313" key="3">
    <source>
        <dbReference type="Proteomes" id="UP001189429"/>
    </source>
</evidence>
<gene>
    <name evidence="2" type="ORF">PCOR1329_LOCUS50767</name>
</gene>
<evidence type="ECO:0000313" key="2">
    <source>
        <dbReference type="EMBL" id="CAK0862319.1"/>
    </source>
</evidence>
<reference evidence="2" key="1">
    <citation type="submission" date="2023-10" db="EMBL/GenBank/DDBJ databases">
        <authorList>
            <person name="Chen Y."/>
            <person name="Shah S."/>
            <person name="Dougan E. K."/>
            <person name="Thang M."/>
            <person name="Chan C."/>
        </authorList>
    </citation>
    <scope>NUCLEOTIDE SEQUENCE [LARGE SCALE GENOMIC DNA]</scope>
</reference>
<feature type="compositionally biased region" description="Basic residues" evidence="1">
    <location>
        <begin position="98"/>
        <end position="110"/>
    </location>
</feature>
<comment type="caution">
    <text evidence="2">The sequence shown here is derived from an EMBL/GenBank/DDBJ whole genome shotgun (WGS) entry which is preliminary data.</text>
</comment>
<organism evidence="2 3">
    <name type="scientific">Prorocentrum cordatum</name>
    <dbReference type="NCBI Taxonomy" id="2364126"/>
    <lineage>
        <taxon>Eukaryota</taxon>
        <taxon>Sar</taxon>
        <taxon>Alveolata</taxon>
        <taxon>Dinophyceae</taxon>
        <taxon>Prorocentrales</taxon>
        <taxon>Prorocentraceae</taxon>
        <taxon>Prorocentrum</taxon>
    </lineage>
</organism>
<proteinExistence type="predicted"/>
<dbReference type="Proteomes" id="UP001189429">
    <property type="component" value="Unassembled WGS sequence"/>
</dbReference>